<dbReference type="InterPro" id="IPR001932">
    <property type="entry name" value="PPM-type_phosphatase-like_dom"/>
</dbReference>
<dbReference type="Gene3D" id="6.10.340.10">
    <property type="match status" value="1"/>
</dbReference>
<dbReference type="GO" id="GO:0016020">
    <property type="term" value="C:membrane"/>
    <property type="evidence" value="ECO:0007669"/>
    <property type="project" value="InterPro"/>
</dbReference>
<dbReference type="OrthoDB" id="5496380at2"/>
<keyword evidence="6" id="KW-1185">Reference proteome</keyword>
<feature type="transmembrane region" description="Helical" evidence="3">
    <location>
        <begin position="173"/>
        <end position="200"/>
    </location>
</feature>
<gene>
    <name evidence="5" type="ORF">F1188_15620</name>
</gene>
<evidence type="ECO:0000259" key="4">
    <source>
        <dbReference type="PROSITE" id="PS50885"/>
    </source>
</evidence>
<feature type="transmembrane region" description="Helical" evidence="3">
    <location>
        <begin position="27"/>
        <end position="49"/>
    </location>
</feature>
<comment type="caution">
    <text evidence="5">The sequence shown here is derived from an EMBL/GenBank/DDBJ whole genome shotgun (WGS) entry which is preliminary data.</text>
</comment>
<feature type="domain" description="HAMP" evidence="4">
    <location>
        <begin position="197"/>
        <end position="253"/>
    </location>
</feature>
<keyword evidence="3" id="KW-0812">Transmembrane</keyword>
<keyword evidence="2" id="KW-0175">Coiled coil</keyword>
<evidence type="ECO:0000313" key="5">
    <source>
        <dbReference type="EMBL" id="KAA5604470.1"/>
    </source>
</evidence>
<protein>
    <submittedName>
        <fullName evidence="5">SpoIIE family protein phosphatase</fullName>
    </submittedName>
</protein>
<sequence length="566" mass="61359">MIETSQPLDPRSSSVRRRLWRGLTPRLALVTLLVALVVGVVGGALELALDLHESRRTARESLDNIVNLVRASAAEAAFQLNPGVAQRVVDGLARNETVASVDLRDNFDGRLAHLERDTADADAGPGVFGGLFADISRREVALTYDTGGGAELVGTLTITLSPRALGERYAYRAFTGVVAGALRALLISAALAVVFAVVLIRPLLRLSADIGRVDPTHPGASSIAMPRGHAGDELGDVAGSLNDLLGAFQSSLDARDRAEAALRALTADLEERVRQRTKDLEDAMDELAAEKDETEAAFARLDDAHQALEHANRMVLESIRYARRIQTSLLPDKAAIDDLVREVHVCWEPLDVVGGDYFWLERLDDDTAVLAVMDCTGHGVPGAFMTLLVASALDQALHDRRLRAPSDILAALDASVRARLRQDHPDSDSDDGLEAAVCLWNRRTGTLTFAGAGLPLLYACDGVVQEVRGDRAWLGYRSLPTAPAFTDHDIAVRPGMAFYLLTDGVPDHMGGQPRRLFGRRKLGRILRDLQGRLMADQLATLRTALEDYRGPEPRRDDMTLIGVIPL</sequence>
<dbReference type="PANTHER" id="PTHR43156">
    <property type="entry name" value="STAGE II SPORULATION PROTEIN E-RELATED"/>
    <property type="match status" value="1"/>
</dbReference>
<evidence type="ECO:0000256" key="3">
    <source>
        <dbReference type="SAM" id="Phobius"/>
    </source>
</evidence>
<dbReference type="GO" id="GO:0007165">
    <property type="term" value="P:signal transduction"/>
    <property type="evidence" value="ECO:0007669"/>
    <property type="project" value="InterPro"/>
</dbReference>
<dbReference type="Gene3D" id="3.60.40.10">
    <property type="entry name" value="PPM-type phosphatase domain"/>
    <property type="match status" value="1"/>
</dbReference>
<dbReference type="RefSeq" id="WP_150063380.1">
    <property type="nucleotide sequence ID" value="NZ_JACHII010000015.1"/>
</dbReference>
<dbReference type="GO" id="GO:0016791">
    <property type="term" value="F:phosphatase activity"/>
    <property type="evidence" value="ECO:0007669"/>
    <property type="project" value="TreeGrafter"/>
</dbReference>
<dbReference type="Proteomes" id="UP000324065">
    <property type="component" value="Unassembled WGS sequence"/>
</dbReference>
<keyword evidence="1" id="KW-0378">Hydrolase</keyword>
<evidence type="ECO:0000256" key="2">
    <source>
        <dbReference type="SAM" id="Coils"/>
    </source>
</evidence>
<feature type="coiled-coil region" evidence="2">
    <location>
        <begin position="255"/>
        <end position="304"/>
    </location>
</feature>
<keyword evidence="3" id="KW-0472">Membrane</keyword>
<dbReference type="AlphaFoldDB" id="A0A5M6I887"/>
<evidence type="ECO:0000313" key="6">
    <source>
        <dbReference type="Proteomes" id="UP000324065"/>
    </source>
</evidence>
<accession>A0A5M6I887</accession>
<dbReference type="PROSITE" id="PS50885">
    <property type="entry name" value="HAMP"/>
    <property type="match status" value="1"/>
</dbReference>
<organism evidence="5 6">
    <name type="scientific">Roseospira marina</name>
    <dbReference type="NCBI Taxonomy" id="140057"/>
    <lineage>
        <taxon>Bacteria</taxon>
        <taxon>Pseudomonadati</taxon>
        <taxon>Pseudomonadota</taxon>
        <taxon>Alphaproteobacteria</taxon>
        <taxon>Rhodospirillales</taxon>
        <taxon>Rhodospirillaceae</taxon>
        <taxon>Roseospira</taxon>
    </lineage>
</organism>
<evidence type="ECO:0000256" key="1">
    <source>
        <dbReference type="ARBA" id="ARBA00022801"/>
    </source>
</evidence>
<keyword evidence="3" id="KW-1133">Transmembrane helix</keyword>
<dbReference type="InterPro" id="IPR052016">
    <property type="entry name" value="Bact_Sigma-Reg"/>
</dbReference>
<dbReference type="EMBL" id="VWPJ01000017">
    <property type="protein sequence ID" value="KAA5604470.1"/>
    <property type="molecule type" value="Genomic_DNA"/>
</dbReference>
<name>A0A5M6I887_9PROT</name>
<proteinExistence type="predicted"/>
<dbReference type="SMART" id="SM00331">
    <property type="entry name" value="PP2C_SIG"/>
    <property type="match status" value="1"/>
</dbReference>
<dbReference type="Pfam" id="PF07228">
    <property type="entry name" value="SpoIIE"/>
    <property type="match status" value="1"/>
</dbReference>
<reference evidence="5 6" key="1">
    <citation type="submission" date="2019-09" db="EMBL/GenBank/DDBJ databases">
        <title>Genome sequence of Roseospira marina, one of the more divergent members of the non-sulfur purple photosynthetic bacterial family, the Rhodospirillaceae.</title>
        <authorList>
            <person name="Meyer T."/>
            <person name="Kyndt J."/>
        </authorList>
    </citation>
    <scope>NUCLEOTIDE SEQUENCE [LARGE SCALE GENOMIC DNA]</scope>
    <source>
        <strain evidence="5 6">DSM 15113</strain>
    </source>
</reference>
<dbReference type="InterPro" id="IPR003660">
    <property type="entry name" value="HAMP_dom"/>
</dbReference>
<dbReference type="InterPro" id="IPR036457">
    <property type="entry name" value="PPM-type-like_dom_sf"/>
</dbReference>
<dbReference type="PANTHER" id="PTHR43156:SF9">
    <property type="entry name" value="HAMP DOMAIN-CONTAINING PROTEIN"/>
    <property type="match status" value="1"/>
</dbReference>